<comment type="catalytic activity">
    <reaction evidence="13">
        <text>5-amino-6-(5-phospho-D-ribitylamino)uracil + NADP(+) = 5-amino-6-(5-phospho-D-ribosylamino)uracil + NADPH + H(+)</text>
        <dbReference type="Rhea" id="RHEA:17845"/>
        <dbReference type="ChEBI" id="CHEBI:15378"/>
        <dbReference type="ChEBI" id="CHEBI:57783"/>
        <dbReference type="ChEBI" id="CHEBI:58349"/>
        <dbReference type="ChEBI" id="CHEBI:58421"/>
        <dbReference type="ChEBI" id="CHEBI:58453"/>
        <dbReference type="EC" id="1.1.1.193"/>
    </reaction>
</comment>
<feature type="binding site" evidence="15">
    <location>
        <position position="175"/>
    </location>
    <ligand>
        <name>NADP(+)</name>
        <dbReference type="ChEBI" id="CHEBI:58349"/>
    </ligand>
</feature>
<comment type="similarity">
    <text evidence="5 13">In the C-terminal section; belongs to the HTP reductase family.</text>
</comment>
<keyword evidence="9 13" id="KW-0862">Zinc</keyword>
<evidence type="ECO:0000256" key="16">
    <source>
        <dbReference type="PIRSR" id="PIRSR006769-3"/>
    </source>
</evidence>
<dbReference type="PANTHER" id="PTHR38011">
    <property type="entry name" value="DIHYDROFOLATE REDUCTASE FAMILY PROTEIN (AFU_ORTHOLOGUE AFUA_8G06820)"/>
    <property type="match status" value="1"/>
</dbReference>
<evidence type="ECO:0000313" key="18">
    <source>
        <dbReference type="EMBL" id="OGG66225.1"/>
    </source>
</evidence>
<evidence type="ECO:0000256" key="5">
    <source>
        <dbReference type="ARBA" id="ARBA00007417"/>
    </source>
</evidence>
<feature type="binding site" evidence="15">
    <location>
        <position position="209"/>
    </location>
    <ligand>
        <name>substrate</name>
    </ligand>
</feature>
<evidence type="ECO:0000256" key="15">
    <source>
        <dbReference type="PIRSR" id="PIRSR006769-2"/>
    </source>
</evidence>
<dbReference type="Proteomes" id="UP000177652">
    <property type="component" value="Unassembled WGS sequence"/>
</dbReference>
<dbReference type="SUPFAM" id="SSF53927">
    <property type="entry name" value="Cytidine deaminase-like"/>
    <property type="match status" value="1"/>
</dbReference>
<dbReference type="UniPathway" id="UPA00275">
    <property type="reaction ID" value="UER00401"/>
</dbReference>
<comment type="similarity">
    <text evidence="4 13">In the N-terminal section; belongs to the cytidine and deoxycytidylate deaminase family.</text>
</comment>
<dbReference type="InterPro" id="IPR016193">
    <property type="entry name" value="Cytidine_deaminase-like"/>
</dbReference>
<dbReference type="CDD" id="cd01284">
    <property type="entry name" value="Riboflavin_deaminase-reductase"/>
    <property type="match status" value="1"/>
</dbReference>
<proteinExistence type="inferred from homology"/>
<feature type="binding site" evidence="16">
    <location>
        <position position="55"/>
    </location>
    <ligand>
        <name>Zn(2+)</name>
        <dbReference type="ChEBI" id="CHEBI:29105"/>
        <note>catalytic</note>
    </ligand>
</feature>
<feature type="binding site" evidence="15">
    <location>
        <position position="205"/>
    </location>
    <ligand>
        <name>NADP(+)</name>
        <dbReference type="ChEBI" id="CHEBI:58349"/>
    </ligand>
</feature>
<dbReference type="AlphaFoldDB" id="A0A1F6DXS7"/>
<dbReference type="Gene3D" id="3.40.140.10">
    <property type="entry name" value="Cytidine Deaminase, domain 2"/>
    <property type="match status" value="1"/>
</dbReference>
<comment type="catalytic activity">
    <reaction evidence="13">
        <text>2,5-diamino-6-hydroxy-4-(5-phosphoribosylamino)-pyrimidine + H2O + H(+) = 5-amino-6-(5-phospho-D-ribosylamino)uracil + NH4(+)</text>
        <dbReference type="Rhea" id="RHEA:21868"/>
        <dbReference type="ChEBI" id="CHEBI:15377"/>
        <dbReference type="ChEBI" id="CHEBI:15378"/>
        <dbReference type="ChEBI" id="CHEBI:28938"/>
        <dbReference type="ChEBI" id="CHEBI:58453"/>
        <dbReference type="ChEBI" id="CHEBI:58614"/>
        <dbReference type="EC" id="3.5.4.26"/>
    </reaction>
</comment>
<dbReference type="PIRSF" id="PIRSF006769">
    <property type="entry name" value="RibD"/>
    <property type="match status" value="1"/>
</dbReference>
<protein>
    <recommendedName>
        <fullName evidence="13">Riboflavin biosynthesis protein RibD</fullName>
    </recommendedName>
    <domain>
        <recommendedName>
            <fullName evidence="13">Diaminohydroxyphosphoribosylaminopyrimidine deaminase</fullName>
            <shortName evidence="13">DRAP deaminase</shortName>
            <ecNumber evidence="13">3.5.4.26</ecNumber>
        </recommendedName>
        <alternativeName>
            <fullName evidence="13">Riboflavin-specific deaminase</fullName>
        </alternativeName>
    </domain>
    <domain>
        <recommendedName>
            <fullName evidence="13">5-amino-6-(5-phosphoribosylamino)uracil reductase</fullName>
            <ecNumber evidence="13">1.1.1.193</ecNumber>
        </recommendedName>
        <alternativeName>
            <fullName evidence="13">HTP reductase</fullName>
        </alternativeName>
    </domain>
</protein>
<dbReference type="InterPro" id="IPR024072">
    <property type="entry name" value="DHFR-like_dom_sf"/>
</dbReference>
<dbReference type="FunFam" id="3.40.140.10:FF:000025">
    <property type="entry name" value="Riboflavin biosynthesis protein RibD"/>
    <property type="match status" value="1"/>
</dbReference>
<evidence type="ECO:0000256" key="14">
    <source>
        <dbReference type="PIRSR" id="PIRSR006769-1"/>
    </source>
</evidence>
<dbReference type="NCBIfam" id="TIGR00326">
    <property type="entry name" value="eubact_ribD"/>
    <property type="match status" value="1"/>
</dbReference>
<feature type="binding site" evidence="15">
    <location>
        <position position="293"/>
    </location>
    <ligand>
        <name>substrate</name>
    </ligand>
</feature>
<name>A0A1F6DXS7_9BACT</name>
<evidence type="ECO:0000256" key="10">
    <source>
        <dbReference type="ARBA" id="ARBA00022857"/>
    </source>
</evidence>
<feature type="binding site" evidence="15">
    <location>
        <position position="189"/>
    </location>
    <ligand>
        <name>substrate</name>
    </ligand>
</feature>
<feature type="binding site" evidence="16">
    <location>
        <position position="89"/>
    </location>
    <ligand>
        <name>Zn(2+)</name>
        <dbReference type="ChEBI" id="CHEBI:29105"/>
        <note>catalytic</note>
    </ligand>
</feature>
<organism evidence="18 19">
    <name type="scientific">Candidatus Kaiserbacteria bacterium RIFCSPHIGHO2_02_FULL_55_20</name>
    <dbReference type="NCBI Taxonomy" id="1798497"/>
    <lineage>
        <taxon>Bacteria</taxon>
        <taxon>Candidatus Kaiseribacteriota</taxon>
    </lineage>
</organism>
<evidence type="ECO:0000256" key="4">
    <source>
        <dbReference type="ARBA" id="ARBA00005259"/>
    </source>
</evidence>
<feature type="binding site" evidence="16">
    <location>
        <position position="80"/>
    </location>
    <ligand>
        <name>Zn(2+)</name>
        <dbReference type="ChEBI" id="CHEBI:29105"/>
        <note>catalytic</note>
    </ligand>
</feature>
<evidence type="ECO:0000256" key="13">
    <source>
        <dbReference type="PIRNR" id="PIRNR006769"/>
    </source>
</evidence>
<sequence>MDRLSARDVRYLEMALRLARKCLGQTFPNPMVGAVVVRRDRIVGQGYHRKAGSAHAEIEALAAAGVRANGATLYVNLEPCSHWGRTPPCVDAIIQAKIQRVVCCMCDPNPRVGGAGVRRLSKAGIKVSVGGLVKEAEALNEGFLFFHRHRRPFVAIKFAASLDGKIATHTGDSKWITNTRARAYARALRTHYQAILVGINTVLKDDPHLGLRAKGKPDPLRIILDSALKVPLHSKVLRDTNVLIFTTRHADKAKYKKLVDAGISVVTCAGNSISVRAVLKELARRNVISVFVEGGGRVLGSFVDAGLVDKMYVFYAPLLIGGETSKSAIGGRGANKVREALQLTRITRKTFGDNTLVVGYPEKGRSLV</sequence>
<dbReference type="GO" id="GO:0050661">
    <property type="term" value="F:NADP binding"/>
    <property type="evidence" value="ECO:0007669"/>
    <property type="project" value="InterPro"/>
</dbReference>
<comment type="pathway">
    <text evidence="3 13">Cofactor biosynthesis; riboflavin biosynthesis; 5-amino-6-(D-ribitylamino)uracil from GTP: step 3/4.</text>
</comment>
<comment type="pathway">
    <text evidence="2 13">Cofactor biosynthesis; riboflavin biosynthesis; 5-amino-6-(D-ribitylamino)uracil from GTP: step 2/4.</text>
</comment>
<evidence type="ECO:0000313" key="19">
    <source>
        <dbReference type="Proteomes" id="UP000177652"/>
    </source>
</evidence>
<dbReference type="SUPFAM" id="SSF53597">
    <property type="entry name" value="Dihydrofolate reductase-like"/>
    <property type="match status" value="1"/>
</dbReference>
<keyword evidence="8 13" id="KW-0378">Hydrolase</keyword>
<dbReference type="Gene3D" id="3.40.430.10">
    <property type="entry name" value="Dihydrofolate Reductase, subunit A"/>
    <property type="match status" value="1"/>
</dbReference>
<comment type="caution">
    <text evidence="18">The sequence shown here is derived from an EMBL/GenBank/DDBJ whole genome shotgun (WGS) entry which is preliminary data.</text>
</comment>
<dbReference type="GO" id="GO:0008835">
    <property type="term" value="F:diaminohydroxyphosphoribosylaminopyrimidine deaminase activity"/>
    <property type="evidence" value="ECO:0007669"/>
    <property type="project" value="UniProtKB-EC"/>
</dbReference>
<dbReference type="GO" id="GO:0008270">
    <property type="term" value="F:zinc ion binding"/>
    <property type="evidence" value="ECO:0007669"/>
    <property type="project" value="InterPro"/>
</dbReference>
<keyword evidence="10 13" id="KW-0521">NADP</keyword>
<dbReference type="InterPro" id="IPR004794">
    <property type="entry name" value="Eubact_RibD"/>
</dbReference>
<evidence type="ECO:0000256" key="12">
    <source>
        <dbReference type="ARBA" id="ARBA00023268"/>
    </source>
</evidence>
<keyword evidence="6 13" id="KW-0686">Riboflavin biosynthesis</keyword>
<evidence type="ECO:0000256" key="2">
    <source>
        <dbReference type="ARBA" id="ARBA00004882"/>
    </source>
</evidence>
<dbReference type="PROSITE" id="PS00903">
    <property type="entry name" value="CYT_DCMP_DEAMINASES_1"/>
    <property type="match status" value="1"/>
</dbReference>
<comment type="cofactor">
    <cofactor evidence="13 16">
        <name>Zn(2+)</name>
        <dbReference type="ChEBI" id="CHEBI:29105"/>
    </cofactor>
    <text evidence="13 16">Binds 1 zinc ion.</text>
</comment>
<evidence type="ECO:0000256" key="9">
    <source>
        <dbReference type="ARBA" id="ARBA00022833"/>
    </source>
</evidence>
<feature type="active site" description="Proton donor" evidence="14">
    <location>
        <position position="57"/>
    </location>
</feature>
<keyword evidence="12" id="KW-0511">Multifunctional enzyme</keyword>
<feature type="binding site" evidence="15">
    <location>
        <position position="212"/>
    </location>
    <ligand>
        <name>substrate</name>
    </ligand>
</feature>
<reference evidence="18 19" key="1">
    <citation type="journal article" date="2016" name="Nat. Commun.">
        <title>Thousands of microbial genomes shed light on interconnected biogeochemical processes in an aquifer system.</title>
        <authorList>
            <person name="Anantharaman K."/>
            <person name="Brown C.T."/>
            <person name="Hug L.A."/>
            <person name="Sharon I."/>
            <person name="Castelle C.J."/>
            <person name="Probst A.J."/>
            <person name="Thomas B.C."/>
            <person name="Singh A."/>
            <person name="Wilkins M.J."/>
            <person name="Karaoz U."/>
            <person name="Brodie E.L."/>
            <person name="Williams K.H."/>
            <person name="Hubbard S.S."/>
            <person name="Banfield J.F."/>
        </authorList>
    </citation>
    <scope>NUCLEOTIDE SEQUENCE [LARGE SCALE GENOMIC DNA]</scope>
</reference>
<feature type="domain" description="CMP/dCMP-type deaminase" evidence="17">
    <location>
        <begin position="6"/>
        <end position="127"/>
    </location>
</feature>
<evidence type="ECO:0000256" key="8">
    <source>
        <dbReference type="ARBA" id="ARBA00022801"/>
    </source>
</evidence>
<dbReference type="InterPro" id="IPR002734">
    <property type="entry name" value="RibDG_C"/>
</dbReference>
<dbReference type="Pfam" id="PF00383">
    <property type="entry name" value="dCMP_cyt_deam_1"/>
    <property type="match status" value="1"/>
</dbReference>
<dbReference type="InterPro" id="IPR011549">
    <property type="entry name" value="RibD_C"/>
</dbReference>
<feature type="binding site" evidence="15">
    <location>
        <position position="201"/>
    </location>
    <ligand>
        <name>NADP(+)</name>
        <dbReference type="ChEBI" id="CHEBI:58349"/>
    </ligand>
</feature>
<dbReference type="PANTHER" id="PTHR38011:SF7">
    <property type="entry name" value="2,5-DIAMINO-6-RIBOSYLAMINO-4(3H)-PYRIMIDINONE 5'-PHOSPHATE REDUCTASE"/>
    <property type="match status" value="1"/>
</dbReference>
<comment type="function">
    <text evidence="1 13">Converts 2,5-diamino-6-(ribosylamino)-4(3h)-pyrimidinone 5'-phosphate into 5-amino-6-(ribosylamino)-2,4(1h,3h)-pyrimidinedione 5'-phosphate.</text>
</comment>
<feature type="binding site" evidence="15">
    <location>
        <position position="226"/>
    </location>
    <ligand>
        <name>NADP(+)</name>
        <dbReference type="ChEBI" id="CHEBI:58349"/>
    </ligand>
</feature>
<dbReference type="Pfam" id="PF01872">
    <property type="entry name" value="RibD_C"/>
    <property type="match status" value="1"/>
</dbReference>
<dbReference type="STRING" id="1798497.A3D71_03030"/>
<evidence type="ECO:0000256" key="11">
    <source>
        <dbReference type="ARBA" id="ARBA00023002"/>
    </source>
</evidence>
<evidence type="ECO:0000256" key="1">
    <source>
        <dbReference type="ARBA" id="ARBA00002151"/>
    </source>
</evidence>
<dbReference type="InterPro" id="IPR016192">
    <property type="entry name" value="APOBEC/CMP_deaminase_Zn-bd"/>
</dbReference>
<accession>A0A1F6DXS7</accession>
<gene>
    <name evidence="18" type="ORF">A3D71_03030</name>
</gene>
<dbReference type="EMBL" id="MFLK01000017">
    <property type="protein sequence ID" value="OGG66225.1"/>
    <property type="molecule type" value="Genomic_DNA"/>
</dbReference>
<dbReference type="InterPro" id="IPR050765">
    <property type="entry name" value="Riboflavin_Biosynth_HTPR"/>
</dbReference>
<dbReference type="EC" id="3.5.4.26" evidence="13"/>
<dbReference type="GO" id="GO:0008703">
    <property type="term" value="F:5-amino-6-(5-phosphoribosylamino)uracil reductase activity"/>
    <property type="evidence" value="ECO:0007669"/>
    <property type="project" value="UniProtKB-EC"/>
</dbReference>
<evidence type="ECO:0000256" key="3">
    <source>
        <dbReference type="ARBA" id="ARBA00004910"/>
    </source>
</evidence>
<feature type="binding site" evidence="15">
    <location>
        <position position="173"/>
    </location>
    <ligand>
        <name>substrate</name>
    </ligand>
</feature>
<dbReference type="EC" id="1.1.1.193" evidence="13"/>
<dbReference type="NCBIfam" id="TIGR00227">
    <property type="entry name" value="ribD_Cterm"/>
    <property type="match status" value="1"/>
</dbReference>
<dbReference type="InterPro" id="IPR002125">
    <property type="entry name" value="CMP_dCMP_dom"/>
</dbReference>
<keyword evidence="7 13" id="KW-0479">Metal-binding</keyword>
<evidence type="ECO:0000256" key="7">
    <source>
        <dbReference type="ARBA" id="ARBA00022723"/>
    </source>
</evidence>
<feature type="binding site" evidence="15">
    <location>
        <begin position="295"/>
        <end position="301"/>
    </location>
    <ligand>
        <name>NADP(+)</name>
        <dbReference type="ChEBI" id="CHEBI:58349"/>
    </ligand>
</feature>
<feature type="binding site" evidence="15">
    <location>
        <position position="159"/>
    </location>
    <ligand>
        <name>NADP(+)</name>
        <dbReference type="ChEBI" id="CHEBI:58349"/>
    </ligand>
</feature>
<evidence type="ECO:0000259" key="17">
    <source>
        <dbReference type="PROSITE" id="PS51747"/>
    </source>
</evidence>
<keyword evidence="11 13" id="KW-0560">Oxidoreductase</keyword>
<dbReference type="PROSITE" id="PS51747">
    <property type="entry name" value="CYT_DCMP_DEAMINASES_2"/>
    <property type="match status" value="1"/>
</dbReference>
<dbReference type="GO" id="GO:0009231">
    <property type="term" value="P:riboflavin biosynthetic process"/>
    <property type="evidence" value="ECO:0007669"/>
    <property type="project" value="UniProtKB-UniPathway"/>
</dbReference>
<evidence type="ECO:0000256" key="6">
    <source>
        <dbReference type="ARBA" id="ARBA00022619"/>
    </source>
</evidence>